<proteinExistence type="predicted"/>
<dbReference type="AlphaFoldDB" id="A0A183TK26"/>
<organism evidence="1">
    <name type="scientific">Schistocephalus solidus</name>
    <name type="common">Tapeworm</name>
    <dbReference type="NCBI Taxonomy" id="70667"/>
    <lineage>
        <taxon>Eukaryota</taxon>
        <taxon>Metazoa</taxon>
        <taxon>Spiralia</taxon>
        <taxon>Lophotrochozoa</taxon>
        <taxon>Platyhelminthes</taxon>
        <taxon>Cestoda</taxon>
        <taxon>Eucestoda</taxon>
        <taxon>Diphyllobothriidea</taxon>
        <taxon>Diphyllobothriidae</taxon>
        <taxon>Schistocephalus</taxon>
    </lineage>
</organism>
<dbReference type="WBParaSite" id="SSLN_0001746601-mRNA-1">
    <property type="protein sequence ID" value="SSLN_0001746601-mRNA-1"/>
    <property type="gene ID" value="SSLN_0001746601"/>
</dbReference>
<reference evidence="1" key="1">
    <citation type="submission" date="2016-06" db="UniProtKB">
        <authorList>
            <consortium name="WormBaseParasite"/>
        </authorList>
    </citation>
    <scope>IDENTIFICATION</scope>
</reference>
<accession>A0A183TK26</accession>
<name>A0A183TK26_SCHSO</name>
<evidence type="ECO:0000313" key="1">
    <source>
        <dbReference type="WBParaSite" id="SSLN_0001746601-mRNA-1"/>
    </source>
</evidence>
<protein>
    <submittedName>
        <fullName evidence="1">FERM domain-containing protein</fullName>
    </submittedName>
</protein>
<sequence>LFKKDYLQLERVQARATKMVKNLSHLSSEAKLAELDFIPLNYMQLRGDLIQTYRIVRSRECALEFADFFELAGTEHLRGHPFKLQMKLVYTDVRLNAFSQRVVGAWNEVPE</sequence>